<gene>
    <name evidence="2" type="ORF">H0235_014002</name>
</gene>
<feature type="compositionally biased region" description="Acidic residues" evidence="1">
    <location>
        <begin position="1"/>
        <end position="17"/>
    </location>
</feature>
<proteinExistence type="predicted"/>
<feature type="compositionally biased region" description="Acidic residues" evidence="1">
    <location>
        <begin position="25"/>
        <end position="35"/>
    </location>
</feature>
<evidence type="ECO:0000313" key="3">
    <source>
        <dbReference type="Proteomes" id="UP000600918"/>
    </source>
</evidence>
<sequence length="122" mass="13838">MATMEEKEEEEEEEEEEERHRATDDNDDDDDDDDGGGSGSGFAKGSKKKIKLGSFLEEIVRTKANNDVTMLFRNRNDDDDDDDEDDVVGCFRSRLFLPKNFIRDNGDSGGRIINGKRKPSRS</sequence>
<name>A0A834KM41_VESPE</name>
<feature type="region of interest" description="Disordered" evidence="1">
    <location>
        <begin position="1"/>
        <end position="47"/>
    </location>
</feature>
<dbReference type="EMBL" id="JACSDY010000014">
    <property type="protein sequence ID" value="KAF7409150.1"/>
    <property type="molecule type" value="Genomic_DNA"/>
</dbReference>
<protein>
    <submittedName>
        <fullName evidence="2">Uncharacterized protein</fullName>
    </submittedName>
</protein>
<dbReference type="Proteomes" id="UP000600918">
    <property type="component" value="Unassembled WGS sequence"/>
</dbReference>
<evidence type="ECO:0000313" key="2">
    <source>
        <dbReference type="EMBL" id="KAF7409150.1"/>
    </source>
</evidence>
<evidence type="ECO:0000256" key="1">
    <source>
        <dbReference type="SAM" id="MobiDB-lite"/>
    </source>
</evidence>
<dbReference type="AlphaFoldDB" id="A0A834KM41"/>
<reference evidence="2" key="1">
    <citation type="journal article" date="2020" name="G3 (Bethesda)">
        <title>High-Quality Assemblies for Three Invasive Social Wasps from the &lt;i&gt;Vespula&lt;/i&gt; Genus.</title>
        <authorList>
            <person name="Harrop T.W.R."/>
            <person name="Guhlin J."/>
            <person name="McLaughlin G.M."/>
            <person name="Permina E."/>
            <person name="Stockwell P."/>
            <person name="Gilligan J."/>
            <person name="Le Lec M.F."/>
            <person name="Gruber M.A.M."/>
            <person name="Quinn O."/>
            <person name="Lovegrove M."/>
            <person name="Duncan E.J."/>
            <person name="Remnant E.J."/>
            <person name="Van Eeckhoven J."/>
            <person name="Graham B."/>
            <person name="Knapp R.A."/>
            <person name="Langford K.W."/>
            <person name="Kronenberg Z."/>
            <person name="Press M.O."/>
            <person name="Eacker S.M."/>
            <person name="Wilson-Rankin E.E."/>
            <person name="Purcell J."/>
            <person name="Lester P.J."/>
            <person name="Dearden P.K."/>
        </authorList>
    </citation>
    <scope>NUCLEOTIDE SEQUENCE</scope>
    <source>
        <strain evidence="2">Volc-1</strain>
    </source>
</reference>
<organism evidence="2 3">
    <name type="scientific">Vespula pensylvanica</name>
    <name type="common">Western yellow jacket</name>
    <name type="synonym">Wasp</name>
    <dbReference type="NCBI Taxonomy" id="30213"/>
    <lineage>
        <taxon>Eukaryota</taxon>
        <taxon>Metazoa</taxon>
        <taxon>Ecdysozoa</taxon>
        <taxon>Arthropoda</taxon>
        <taxon>Hexapoda</taxon>
        <taxon>Insecta</taxon>
        <taxon>Pterygota</taxon>
        <taxon>Neoptera</taxon>
        <taxon>Endopterygota</taxon>
        <taxon>Hymenoptera</taxon>
        <taxon>Apocrita</taxon>
        <taxon>Aculeata</taxon>
        <taxon>Vespoidea</taxon>
        <taxon>Vespidae</taxon>
        <taxon>Vespinae</taxon>
        <taxon>Vespula</taxon>
    </lineage>
</organism>
<comment type="caution">
    <text evidence="2">The sequence shown here is derived from an EMBL/GenBank/DDBJ whole genome shotgun (WGS) entry which is preliminary data.</text>
</comment>
<keyword evidence="3" id="KW-1185">Reference proteome</keyword>
<accession>A0A834KM41</accession>